<evidence type="ECO:0000256" key="2">
    <source>
        <dbReference type="ARBA" id="ARBA00023015"/>
    </source>
</evidence>
<dbReference type="InterPro" id="IPR051677">
    <property type="entry name" value="AfsR-DnrI-RedD_regulator"/>
</dbReference>
<dbReference type="EMBL" id="BSDI01000090">
    <property type="protein sequence ID" value="GLI03583.1"/>
    <property type="molecule type" value="Genomic_DNA"/>
</dbReference>
<name>A0ABQ5RAZ2_9ACTN</name>
<evidence type="ECO:0000256" key="5">
    <source>
        <dbReference type="PROSITE-ProRule" id="PRU00339"/>
    </source>
</evidence>
<dbReference type="PRINTS" id="PR00364">
    <property type="entry name" value="DISEASERSIST"/>
</dbReference>
<feature type="repeat" description="TPR" evidence="5">
    <location>
        <begin position="848"/>
        <end position="881"/>
    </location>
</feature>
<dbReference type="Pfam" id="PF03704">
    <property type="entry name" value="BTAD"/>
    <property type="match status" value="1"/>
</dbReference>
<dbReference type="SMART" id="SM00028">
    <property type="entry name" value="TPR"/>
    <property type="match status" value="5"/>
</dbReference>
<accession>A0ABQ5RAZ2</accession>
<dbReference type="Proteomes" id="UP001144280">
    <property type="component" value="Unassembled WGS sequence"/>
</dbReference>
<dbReference type="SUPFAM" id="SSF52540">
    <property type="entry name" value="P-loop containing nucleoside triphosphate hydrolases"/>
    <property type="match status" value="1"/>
</dbReference>
<dbReference type="Gene3D" id="1.25.40.10">
    <property type="entry name" value="Tetratricopeptide repeat domain"/>
    <property type="match status" value="2"/>
</dbReference>
<comment type="similarity">
    <text evidence="1">Belongs to the AfsR/DnrI/RedD regulatory family.</text>
</comment>
<evidence type="ECO:0000256" key="3">
    <source>
        <dbReference type="ARBA" id="ARBA00023125"/>
    </source>
</evidence>
<feature type="domain" description="OmpR/PhoB-type" evidence="7">
    <location>
        <begin position="1"/>
        <end position="94"/>
    </location>
</feature>
<dbReference type="Gene3D" id="1.10.10.10">
    <property type="entry name" value="Winged helix-like DNA-binding domain superfamily/Winged helix DNA-binding domain"/>
    <property type="match status" value="1"/>
</dbReference>
<evidence type="ECO:0000313" key="9">
    <source>
        <dbReference type="Proteomes" id="UP001144280"/>
    </source>
</evidence>
<dbReference type="PANTHER" id="PTHR35807:SF1">
    <property type="entry name" value="TRANSCRIPTIONAL REGULATOR REDD"/>
    <property type="match status" value="1"/>
</dbReference>
<dbReference type="CDD" id="cd15831">
    <property type="entry name" value="BTAD"/>
    <property type="match status" value="1"/>
</dbReference>
<dbReference type="InterPro" id="IPR001867">
    <property type="entry name" value="OmpR/PhoB-type_DNA-bd"/>
</dbReference>
<dbReference type="SUPFAM" id="SSF48452">
    <property type="entry name" value="TPR-like"/>
    <property type="match status" value="3"/>
</dbReference>
<proteinExistence type="inferred from homology"/>
<dbReference type="Pfam" id="PF00486">
    <property type="entry name" value="Trans_reg_C"/>
    <property type="match status" value="1"/>
</dbReference>
<dbReference type="InterPro" id="IPR005158">
    <property type="entry name" value="BTAD"/>
</dbReference>
<dbReference type="InterPro" id="IPR036388">
    <property type="entry name" value="WH-like_DNA-bd_sf"/>
</dbReference>
<organism evidence="8 9">
    <name type="scientific">Phytohabitans aurantiacus</name>
    <dbReference type="NCBI Taxonomy" id="3016789"/>
    <lineage>
        <taxon>Bacteria</taxon>
        <taxon>Bacillati</taxon>
        <taxon>Actinomycetota</taxon>
        <taxon>Actinomycetes</taxon>
        <taxon>Micromonosporales</taxon>
        <taxon>Micromonosporaceae</taxon>
    </lineage>
</organism>
<keyword evidence="4" id="KW-0804">Transcription</keyword>
<keyword evidence="5" id="KW-0802">TPR repeat</keyword>
<dbReference type="Gene3D" id="3.40.50.300">
    <property type="entry name" value="P-loop containing nucleotide triphosphate hydrolases"/>
    <property type="match status" value="1"/>
</dbReference>
<evidence type="ECO:0000256" key="4">
    <source>
        <dbReference type="ARBA" id="ARBA00023163"/>
    </source>
</evidence>
<evidence type="ECO:0000256" key="1">
    <source>
        <dbReference type="ARBA" id="ARBA00005820"/>
    </source>
</evidence>
<evidence type="ECO:0000313" key="8">
    <source>
        <dbReference type="EMBL" id="GLI03583.1"/>
    </source>
</evidence>
<dbReference type="SUPFAM" id="SSF46894">
    <property type="entry name" value="C-terminal effector domain of the bipartite response regulators"/>
    <property type="match status" value="1"/>
</dbReference>
<dbReference type="PROSITE" id="PS50005">
    <property type="entry name" value="TPR"/>
    <property type="match status" value="1"/>
</dbReference>
<dbReference type="InterPro" id="IPR011990">
    <property type="entry name" value="TPR-like_helical_dom_sf"/>
</dbReference>
<dbReference type="Pfam" id="PF13424">
    <property type="entry name" value="TPR_12"/>
    <property type="match status" value="2"/>
</dbReference>
<evidence type="ECO:0000259" key="7">
    <source>
        <dbReference type="PROSITE" id="PS51755"/>
    </source>
</evidence>
<dbReference type="SMART" id="SM00862">
    <property type="entry name" value="Trans_reg_C"/>
    <property type="match status" value="1"/>
</dbReference>
<dbReference type="PANTHER" id="PTHR35807">
    <property type="entry name" value="TRANSCRIPTIONAL REGULATOR REDD-RELATED"/>
    <property type="match status" value="1"/>
</dbReference>
<dbReference type="InterPro" id="IPR019734">
    <property type="entry name" value="TPR_rpt"/>
</dbReference>
<dbReference type="RefSeq" id="WP_309299619.1">
    <property type="nucleotide sequence ID" value="NZ_BSDI01000090.1"/>
</dbReference>
<dbReference type="InterPro" id="IPR016032">
    <property type="entry name" value="Sig_transdc_resp-reg_C-effctor"/>
</dbReference>
<keyword evidence="3 6" id="KW-0238">DNA-binding</keyword>
<feature type="DNA-binding region" description="OmpR/PhoB-type" evidence="6">
    <location>
        <begin position="1"/>
        <end position="94"/>
    </location>
</feature>
<sequence>MGNTYGVGLLGPVEVSVDGVARPVSGLRRKGVLAALSLNAGSVVSADRLAYVIWGDDPPASAVNTLQSHVSYLRRVFGVRGVIVARAPGYVLQVGAEATDVAVAERLIGQARQSSDWATNVSRLRSALGLWRGPALVDVAGLCWLEGQARRLTQLETEARHALVEARLAVGEHVEVVAELEYLIGEQPYHEHLHGQLMLALYRAGRHADALERYQRLRRGLRENLGIDPGPALRDLEAAILRHDAALDAPASAIVVASARRVPSQLPLAPLTFTGRGVELAYLDSILARTAATGEAEPAEPPAVVISAVAGTAGIGKTALALHWAHRVAGGFPDGQLYANLRGFDPGGSVLNPAAALRSFLDALGVPAQRIPSGVDDQASLYRSELAGKRVMVVLDNARDAAQVRPLLPGSPGCLVVVTSRDQLTALVATAGAVPLTLDLLTPAQARDLLAGLVGAGRIAAEPDAVDDIIGRCAGLPLALAITAARAATRPHLPLSALAGELREAADTLDPFHGGDQATDIRAVFSWSYRTLSPAAARLFRLLGLHRGPDITPPAAASLAGVPAPQVRALLAELTGAHLLTEPTPGRYTFHDLLRAYAAEQARSVDDEHTRRTATQRLLDHYLHTAHAAALLLDPFLVPIDPAPAQPGVTIERHHGHDAALSWFDAEQTVLLAAVEQAAEAVLEPYPWQLAWAMTTFLLRRGLWDQYAVAQRTALAAARRLGHRSGQAHALLGLGMGDARSGRFDDADPHLHHALALFEQAGDHVGQAIALRVRGCLSERLNQPADALRDLHRALGLLQTTEHRSQQAVLRNDIGWLHAKLGDYHQAIIHCGQALAVCQELGDRNGQAAIWDSLGYAHRHLGEHQRAITCYRHAVDLYRDLADACNEATVLSHFADTYHDAGQPQAARRAWQDALRIFTRLGHPDSDQVRAKLHQTPP</sequence>
<protein>
    <submittedName>
        <fullName evidence="8">SARP family transcriptional regulator</fullName>
    </submittedName>
</protein>
<evidence type="ECO:0000256" key="6">
    <source>
        <dbReference type="PROSITE-ProRule" id="PRU01091"/>
    </source>
</evidence>
<dbReference type="InterPro" id="IPR027417">
    <property type="entry name" value="P-loop_NTPase"/>
</dbReference>
<keyword evidence="9" id="KW-1185">Reference proteome</keyword>
<gene>
    <name evidence="8" type="ORF">Pa4123_88610</name>
</gene>
<reference evidence="8" key="1">
    <citation type="submission" date="2022-12" db="EMBL/GenBank/DDBJ databases">
        <title>New Phytohabitans aurantiacus sp. RD004123 nov., an actinomycete isolated from soil.</title>
        <authorList>
            <person name="Triningsih D.W."/>
            <person name="Harunari E."/>
            <person name="Igarashi Y."/>
        </authorList>
    </citation>
    <scope>NUCLEOTIDE SEQUENCE</scope>
    <source>
        <strain evidence="8">RD004123</strain>
    </source>
</reference>
<keyword evidence="2" id="KW-0805">Transcription regulation</keyword>
<dbReference type="SMART" id="SM01043">
    <property type="entry name" value="BTAD"/>
    <property type="match status" value="1"/>
</dbReference>
<dbReference type="PROSITE" id="PS51755">
    <property type="entry name" value="OMPR_PHOB"/>
    <property type="match status" value="1"/>
</dbReference>
<comment type="caution">
    <text evidence="8">The sequence shown here is derived from an EMBL/GenBank/DDBJ whole genome shotgun (WGS) entry which is preliminary data.</text>
</comment>